<gene>
    <name evidence="2" type="ORF">UFOVP1305_53</name>
    <name evidence="1" type="ORF">UFOVP896_91</name>
</gene>
<dbReference type="EMBL" id="LR796844">
    <property type="protein sequence ID" value="CAB4169726.1"/>
    <property type="molecule type" value="Genomic_DNA"/>
</dbReference>
<proteinExistence type="predicted"/>
<evidence type="ECO:0000313" key="1">
    <source>
        <dbReference type="EMBL" id="CAB4169726.1"/>
    </source>
</evidence>
<dbReference type="EMBL" id="LR797254">
    <property type="protein sequence ID" value="CAB4198135.1"/>
    <property type="molecule type" value="Genomic_DNA"/>
</dbReference>
<dbReference type="InterPro" id="IPR008979">
    <property type="entry name" value="Galactose-bd-like_sf"/>
</dbReference>
<organism evidence="1">
    <name type="scientific">uncultured Caudovirales phage</name>
    <dbReference type="NCBI Taxonomy" id="2100421"/>
    <lineage>
        <taxon>Viruses</taxon>
        <taxon>Duplodnaviria</taxon>
        <taxon>Heunggongvirae</taxon>
        <taxon>Uroviricota</taxon>
        <taxon>Caudoviricetes</taxon>
        <taxon>Peduoviridae</taxon>
        <taxon>Maltschvirus</taxon>
        <taxon>Maltschvirus maltsch</taxon>
    </lineage>
</organism>
<protein>
    <submittedName>
        <fullName evidence="1">Uncharacterized protein</fullName>
    </submittedName>
</protein>
<dbReference type="SUPFAM" id="SSF49785">
    <property type="entry name" value="Galactose-binding domain-like"/>
    <property type="match status" value="1"/>
</dbReference>
<sequence>MGVGRPNTPTRKSLAVAGSLKSLDAVSVVGAGTSYDLGGAHRFFTVQAQITRASTTTSPTSVTVRLQGSLNGTVWHTLAAVTNATTSGVVFNSSASHAVTRVRLNSTAAAAGAGAWTCSGWIGVANE</sequence>
<reference evidence="1" key="1">
    <citation type="submission" date="2020-05" db="EMBL/GenBank/DDBJ databases">
        <authorList>
            <person name="Chiriac C."/>
            <person name="Salcher M."/>
            <person name="Ghai R."/>
            <person name="Kavagutti S V."/>
        </authorList>
    </citation>
    <scope>NUCLEOTIDE SEQUENCE</scope>
</reference>
<evidence type="ECO:0000313" key="2">
    <source>
        <dbReference type="EMBL" id="CAB4198135.1"/>
    </source>
</evidence>
<accession>A0A6J5PIF6</accession>
<name>A0A6J5PIF6_9CAUD</name>